<comment type="subcellular location">
    <subcellularLocation>
        <location evidence="1">Cell membrane</location>
        <topology evidence="1">Multi-pass membrane protein</topology>
    </subcellularLocation>
</comment>
<keyword evidence="3 6" id="KW-0812">Transmembrane</keyword>
<dbReference type="InterPro" id="IPR005171">
    <property type="entry name" value="Cyt_c_oxidase_su4_prok"/>
</dbReference>
<accession>A0A8J7GJB3</accession>
<keyword evidence="5 6" id="KW-0472">Membrane</keyword>
<feature type="transmembrane region" description="Helical" evidence="6">
    <location>
        <begin position="29"/>
        <end position="49"/>
    </location>
</feature>
<sequence length="115" mass="13195">MAEIQVTKRTPAQQQLNRKRGKEGMRNQIMMFSLMIFLTLCSFGMVVAYQNDVLGMSGYFVLPMVLLIAAVLVGLQFYYFMHMAEEEHGIPQFFMYTGMILGGLVPLAMLTIVWW</sequence>
<dbReference type="GO" id="GO:0005886">
    <property type="term" value="C:plasma membrane"/>
    <property type="evidence" value="ECO:0007669"/>
    <property type="project" value="UniProtKB-SubCell"/>
</dbReference>
<protein>
    <submittedName>
        <fullName evidence="7">Cytochrome C oxidase subunit IV family protein</fullName>
    </submittedName>
</protein>
<evidence type="ECO:0000256" key="3">
    <source>
        <dbReference type="ARBA" id="ARBA00022692"/>
    </source>
</evidence>
<evidence type="ECO:0000256" key="5">
    <source>
        <dbReference type="ARBA" id="ARBA00023136"/>
    </source>
</evidence>
<feature type="transmembrane region" description="Helical" evidence="6">
    <location>
        <begin position="93"/>
        <end position="114"/>
    </location>
</feature>
<feature type="transmembrane region" description="Helical" evidence="6">
    <location>
        <begin position="61"/>
        <end position="81"/>
    </location>
</feature>
<dbReference type="AlphaFoldDB" id="A0A8J7GJB3"/>
<keyword evidence="8" id="KW-1185">Reference proteome</keyword>
<evidence type="ECO:0000256" key="4">
    <source>
        <dbReference type="ARBA" id="ARBA00022989"/>
    </source>
</evidence>
<keyword evidence="2" id="KW-1003">Cell membrane</keyword>
<evidence type="ECO:0000313" key="8">
    <source>
        <dbReference type="Proteomes" id="UP000622653"/>
    </source>
</evidence>
<name>A0A8J7GJB3_9BACL</name>
<evidence type="ECO:0000256" key="1">
    <source>
        <dbReference type="ARBA" id="ARBA00004651"/>
    </source>
</evidence>
<evidence type="ECO:0000256" key="2">
    <source>
        <dbReference type="ARBA" id="ARBA00022475"/>
    </source>
</evidence>
<evidence type="ECO:0000256" key="6">
    <source>
        <dbReference type="SAM" id="Phobius"/>
    </source>
</evidence>
<dbReference type="Proteomes" id="UP000622653">
    <property type="component" value="Unassembled WGS sequence"/>
</dbReference>
<dbReference type="RefSeq" id="WP_194561317.1">
    <property type="nucleotide sequence ID" value="NZ_JADKPV010000001.1"/>
</dbReference>
<dbReference type="EMBL" id="JADKPV010000001">
    <property type="protein sequence ID" value="MBF4499838.1"/>
    <property type="molecule type" value="Genomic_DNA"/>
</dbReference>
<dbReference type="Pfam" id="PF03626">
    <property type="entry name" value="COX4_pro"/>
    <property type="match status" value="1"/>
</dbReference>
<evidence type="ECO:0000313" key="7">
    <source>
        <dbReference type="EMBL" id="MBF4499838.1"/>
    </source>
</evidence>
<proteinExistence type="predicted"/>
<gene>
    <name evidence="7" type="ORF">IRY55_00580</name>
</gene>
<comment type="caution">
    <text evidence="7">The sequence shown here is derived from an EMBL/GenBank/DDBJ whole genome shotgun (WGS) entry which is preliminary data.</text>
</comment>
<reference evidence="7" key="1">
    <citation type="submission" date="2020-11" db="EMBL/GenBank/DDBJ databases">
        <title>Multidrug resistant novel bacterium Savagea serpentis sp. nov., isolated from the scats of a vine snake (Ahaetulla nasuta).</title>
        <authorList>
            <person name="Venkata Ramana V."/>
            <person name="Vikas Patil S."/>
            <person name="Yogita Lugani V."/>
        </authorList>
    </citation>
    <scope>NUCLEOTIDE SEQUENCE</scope>
    <source>
        <strain evidence="7">SN6</strain>
    </source>
</reference>
<organism evidence="7 8">
    <name type="scientific">Savagea serpentis</name>
    <dbReference type="NCBI Taxonomy" id="2785297"/>
    <lineage>
        <taxon>Bacteria</taxon>
        <taxon>Bacillati</taxon>
        <taxon>Bacillota</taxon>
        <taxon>Bacilli</taxon>
        <taxon>Bacillales</taxon>
        <taxon>Caryophanaceae</taxon>
        <taxon>Savagea</taxon>
    </lineage>
</organism>
<keyword evidence="4 6" id="KW-1133">Transmembrane helix</keyword>